<organism evidence="8">
    <name type="scientific">freshwater metagenome</name>
    <dbReference type="NCBI Taxonomy" id="449393"/>
    <lineage>
        <taxon>unclassified sequences</taxon>
        <taxon>metagenomes</taxon>
        <taxon>ecological metagenomes</taxon>
    </lineage>
</organism>
<dbReference type="PANTHER" id="PTHR36122">
    <property type="entry name" value="NICOTINAMIDE RIBOSIDE TRANSPORTER PNUC"/>
    <property type="match status" value="1"/>
</dbReference>
<evidence type="ECO:0000256" key="3">
    <source>
        <dbReference type="ARBA" id="ARBA00022475"/>
    </source>
</evidence>
<keyword evidence="6 7" id="KW-0472">Membrane</keyword>
<evidence type="ECO:0000256" key="2">
    <source>
        <dbReference type="ARBA" id="ARBA00022448"/>
    </source>
</evidence>
<protein>
    <recommendedName>
        <fullName evidence="9">Nicotinamide mononucleotide transporter</fullName>
    </recommendedName>
</protein>
<evidence type="ECO:0000256" key="5">
    <source>
        <dbReference type="ARBA" id="ARBA00022989"/>
    </source>
</evidence>
<name>A0A094QEX8_9ZZZZ</name>
<keyword evidence="4 7" id="KW-0812">Transmembrane</keyword>
<evidence type="ECO:0000256" key="4">
    <source>
        <dbReference type="ARBA" id="ARBA00022692"/>
    </source>
</evidence>
<proteinExistence type="predicted"/>
<feature type="transmembrane region" description="Helical" evidence="7">
    <location>
        <begin position="156"/>
        <end position="174"/>
    </location>
</feature>
<dbReference type="NCBIfam" id="TIGR01528">
    <property type="entry name" value="NMN_trans_PnuC"/>
    <property type="match status" value="1"/>
</dbReference>
<keyword evidence="3" id="KW-1003">Cell membrane</keyword>
<keyword evidence="5 7" id="KW-1133">Transmembrane helix</keyword>
<feature type="transmembrane region" description="Helical" evidence="7">
    <location>
        <begin position="46"/>
        <end position="67"/>
    </location>
</feature>
<accession>A0A094QEX8</accession>
<dbReference type="EMBL" id="JNSK01000001">
    <property type="protein sequence ID" value="KGA20809.1"/>
    <property type="molecule type" value="Genomic_DNA"/>
</dbReference>
<dbReference type="GO" id="GO:0034257">
    <property type="term" value="F:nicotinamide riboside transmembrane transporter activity"/>
    <property type="evidence" value="ECO:0007669"/>
    <property type="project" value="InterPro"/>
</dbReference>
<gene>
    <name evidence="8" type="ORF">GM50_0505</name>
</gene>
<evidence type="ECO:0008006" key="9">
    <source>
        <dbReference type="Google" id="ProtNLM"/>
    </source>
</evidence>
<comment type="subcellular location">
    <subcellularLocation>
        <location evidence="1">Cell membrane</location>
        <topology evidence="1">Multi-pass membrane protein</topology>
    </subcellularLocation>
</comment>
<comment type="caution">
    <text evidence="8">The sequence shown here is derived from an EMBL/GenBank/DDBJ whole genome shotgun (WGS) entry which is preliminary data.</text>
</comment>
<feature type="transmembrane region" description="Helical" evidence="7">
    <location>
        <begin position="79"/>
        <end position="100"/>
    </location>
</feature>
<evidence type="ECO:0000256" key="1">
    <source>
        <dbReference type="ARBA" id="ARBA00004651"/>
    </source>
</evidence>
<dbReference type="InterPro" id="IPR006419">
    <property type="entry name" value="NMN_transpt_PnuC"/>
</dbReference>
<dbReference type="PANTHER" id="PTHR36122:SF2">
    <property type="entry name" value="NICOTINAMIDE RIBOSIDE TRANSPORTER PNUC"/>
    <property type="match status" value="1"/>
</dbReference>
<dbReference type="Pfam" id="PF04973">
    <property type="entry name" value="NMN_transporter"/>
    <property type="match status" value="1"/>
</dbReference>
<evidence type="ECO:0000313" key="8">
    <source>
        <dbReference type="EMBL" id="KGA20809.1"/>
    </source>
</evidence>
<evidence type="ECO:0000256" key="6">
    <source>
        <dbReference type="ARBA" id="ARBA00023136"/>
    </source>
</evidence>
<sequence length="181" mass="20140">MSTLEIVAAAVSFVAVSLGVTGKRITWPFWILGSALYGVFYLQSDYFASSALQLVFIAAAIAGWFGWGKKGAVPGRIKNSYRIYLLLLILILTLGLAPILERLGAASTYADAGLFFGSIAAQMLMVYQKYEAWPMWLFINVGYTALFYSQKVFLTSALFFVFTIVAAVGWRQWYGTYRSTR</sequence>
<dbReference type="GO" id="GO:0005886">
    <property type="term" value="C:plasma membrane"/>
    <property type="evidence" value="ECO:0007669"/>
    <property type="project" value="UniProtKB-SubCell"/>
</dbReference>
<evidence type="ECO:0000256" key="7">
    <source>
        <dbReference type="SAM" id="Phobius"/>
    </source>
</evidence>
<reference evidence="8" key="1">
    <citation type="submission" date="2014-05" db="EMBL/GenBank/DDBJ databases">
        <title>Key roles for freshwater Actinobacteria revealed by deep metagenomic sequencing.</title>
        <authorList>
            <person name="Ghai R."/>
            <person name="Mizuno C.M."/>
            <person name="Picazo A."/>
            <person name="Camacho A."/>
            <person name="Rodriguez-Valera F."/>
        </authorList>
    </citation>
    <scope>NUCLEOTIDE SEQUENCE</scope>
</reference>
<keyword evidence="2" id="KW-0813">Transport</keyword>
<dbReference type="AlphaFoldDB" id="A0A094QEX8"/>